<protein>
    <submittedName>
        <fullName evidence="1">Type I-B CRISPR-associated protein Cas8b/Csh1</fullName>
    </submittedName>
</protein>
<accession>A0A831X136</accession>
<dbReference type="InterPro" id="IPR013420">
    <property type="entry name" value="CRISPR-assoc_prot_Cas8b/Csh1_C"/>
</dbReference>
<sequence length="746" mass="84129">MDRSLGRTFPAGGARADALARAPCWARGEEQPGLRLRRRRTSARVTTRARGEAAMIQSIRALGQSVRQALPDDPAEVVGQLALVSDDEEPGDGVEQQRYLAVLDVYPAQRLLRHVLVEASSAALRRFLYLNLMKSEPGGDVRDVTVRDLRHLLGPVFVGLAPGLLLGERADIPARLAELEPVLTPMKPALRDFGQGTDRRARFLLDLDGFRLEPPPAVATTEYLASDAAGRLSVSWQALERLEPKKRSDALARSLRSLLSWGRDVAYFTLALEGRPLAEEPAYRRYVFWYLVERPFAEAVVGHCHLCARERPVTSDFRRFRIKTYIIDKTSFASGLVQSGFTRCYVVCQDCYLGLLLGDRLLEQQLETRLLQTPVFVIPEFAVEAPLNYEAVVRRLALVRQEATELDRLRELRRAPEDLTRAGRERSQLYAYITLLFHEKRNMAVKVREVVAEVPPSRVQAVIAAMNRLNDIAQRDEWARPFAHERDGWIGGLRDLLYVLPLRRQQGAPEVRPALTLMRQLLQQEPVDEHSLVASFVEAARAIASRHVGYWLVPERWGRQTASQREVDAALRQFLNRTLALRVLLSDLGCVERGGVAVDHPIPEPYRSAVEGLHLNAQERALFLLGVLLGRVAHRQFVDSDSGTKPVLEKLNYSGMSLPRVLTFSTELFDKMRQYRLLTEHNPAENELLYSIASLLLAAERTKWRLTDQENVYYLLSGYAYETGRIIQHGGQRDATAADSRPQPAA</sequence>
<dbReference type="EMBL" id="DSIY01000086">
    <property type="protein sequence ID" value="HEG90551.1"/>
    <property type="molecule type" value="Genomic_DNA"/>
</dbReference>
<dbReference type="AlphaFoldDB" id="A0A831X136"/>
<organism evidence="1">
    <name type="scientific">Thermorudis peleae</name>
    <dbReference type="NCBI Taxonomy" id="1382356"/>
    <lineage>
        <taxon>Bacteria</taxon>
        <taxon>Pseudomonadati</taxon>
        <taxon>Thermomicrobiota</taxon>
        <taxon>Thermomicrobia</taxon>
        <taxon>Thermomicrobia incertae sedis</taxon>
        <taxon>Thermorudis</taxon>
    </lineage>
</organism>
<proteinExistence type="predicted"/>
<dbReference type="Pfam" id="PF09484">
    <property type="entry name" value="Cas_TM1802"/>
    <property type="match status" value="1"/>
</dbReference>
<dbReference type="NCBIfam" id="TIGR02591">
    <property type="entry name" value="cas_Csh1"/>
    <property type="match status" value="1"/>
</dbReference>
<gene>
    <name evidence="1" type="primary">cas8b</name>
    <name evidence="1" type="ORF">ENP34_03790</name>
</gene>
<comment type="caution">
    <text evidence="1">The sequence shown here is derived from an EMBL/GenBank/DDBJ whole genome shotgun (WGS) entry which is preliminary data.</text>
</comment>
<name>A0A831X136_9BACT</name>
<evidence type="ECO:0000313" key="1">
    <source>
        <dbReference type="EMBL" id="HEG90551.1"/>
    </source>
</evidence>
<dbReference type="InterPro" id="IPR013389">
    <property type="entry name" value="CRISPR-assoc_prot_Cas8b"/>
</dbReference>
<reference evidence="1" key="1">
    <citation type="journal article" date="2020" name="mSystems">
        <title>Genome- and Community-Level Interaction Insights into Carbon Utilization and Element Cycling Functions of Hydrothermarchaeota in Hydrothermal Sediment.</title>
        <authorList>
            <person name="Zhou Z."/>
            <person name="Liu Y."/>
            <person name="Xu W."/>
            <person name="Pan J."/>
            <person name="Luo Z.H."/>
            <person name="Li M."/>
        </authorList>
    </citation>
    <scope>NUCLEOTIDE SEQUENCE [LARGE SCALE GENOMIC DNA]</scope>
    <source>
        <strain evidence="1">SpSt-210</strain>
    </source>
</reference>